<accession>A0A841SUT0</accession>
<proteinExistence type="predicted"/>
<dbReference type="Pfam" id="PF00534">
    <property type="entry name" value="Glycos_transf_1"/>
    <property type="match status" value="1"/>
</dbReference>
<dbReference type="GO" id="GO:0016757">
    <property type="term" value="F:glycosyltransferase activity"/>
    <property type="evidence" value="ECO:0007669"/>
    <property type="project" value="InterPro"/>
</dbReference>
<dbReference type="RefSeq" id="WP_185120904.1">
    <property type="nucleotide sequence ID" value="NZ_JACJVQ010000014.1"/>
</dbReference>
<evidence type="ECO:0000313" key="2">
    <source>
        <dbReference type="EMBL" id="MBB6635664.1"/>
    </source>
</evidence>
<comment type="caution">
    <text evidence="2">The sequence shown here is derived from an EMBL/GenBank/DDBJ whole genome shotgun (WGS) entry which is preliminary data.</text>
</comment>
<dbReference type="SUPFAM" id="SSF53756">
    <property type="entry name" value="UDP-Glycosyltransferase/glycogen phosphorylase"/>
    <property type="match status" value="1"/>
</dbReference>
<protein>
    <submittedName>
        <fullName evidence="2">Glycosyltransferase family 4 protein</fullName>
    </submittedName>
</protein>
<organism evidence="2 3">
    <name type="scientific">Cohnella thailandensis</name>
    <dbReference type="NCBI Taxonomy" id="557557"/>
    <lineage>
        <taxon>Bacteria</taxon>
        <taxon>Bacillati</taxon>
        <taxon>Bacillota</taxon>
        <taxon>Bacilli</taxon>
        <taxon>Bacillales</taxon>
        <taxon>Paenibacillaceae</taxon>
        <taxon>Cohnella</taxon>
    </lineage>
</organism>
<dbReference type="InterPro" id="IPR001296">
    <property type="entry name" value="Glyco_trans_1"/>
</dbReference>
<name>A0A841SUT0_9BACL</name>
<dbReference type="CDD" id="cd03801">
    <property type="entry name" value="GT4_PimA-like"/>
    <property type="match status" value="1"/>
</dbReference>
<dbReference type="AlphaFoldDB" id="A0A841SUT0"/>
<feature type="domain" description="Glycosyl transferase family 1" evidence="1">
    <location>
        <begin position="218"/>
        <end position="309"/>
    </location>
</feature>
<dbReference type="PANTHER" id="PTHR12526:SF635">
    <property type="entry name" value="GLYCOSYL TRANSFERASE GROUP 1"/>
    <property type="match status" value="1"/>
</dbReference>
<dbReference type="EMBL" id="JACJVQ010000014">
    <property type="protein sequence ID" value="MBB6635664.1"/>
    <property type="molecule type" value="Genomic_DNA"/>
</dbReference>
<dbReference type="PANTHER" id="PTHR12526">
    <property type="entry name" value="GLYCOSYLTRANSFERASE"/>
    <property type="match status" value="1"/>
</dbReference>
<keyword evidence="2" id="KW-0808">Transferase</keyword>
<sequence>MKVVIPAADLHKGGGCKALVDIARAMTVRGHDVEIVLPEGSSVHYELPCKLTVVPALTKSTIPYGDLVLPNYYTTFRPAFEAWPDRCVRISLGFEPLWSPERELALWTYRQDVPVVSISRWLDDRIYEHAGRRSEIVSLGIDPAVFNASGSNPKRRKGEKPQVILYIARNPDVGYEFKGFRDFQQCMNIIKNEWSGPFIVHLICPERALPLPDIPHRIFFPKSEREMADLYRDADVFVSSSWFEAFSLPPLEAMACGTPVVTTNSGGVLDYCEHMENAYITQPKNPRALAEGICALLDDGLLSDKLIASGLRRASSMTSRHFETRIGEALETIYLNQIVRKSGKEKRT</sequence>
<evidence type="ECO:0000313" key="3">
    <source>
        <dbReference type="Proteomes" id="UP000535838"/>
    </source>
</evidence>
<dbReference type="Proteomes" id="UP000535838">
    <property type="component" value="Unassembled WGS sequence"/>
</dbReference>
<dbReference type="Gene3D" id="3.40.50.2000">
    <property type="entry name" value="Glycogen Phosphorylase B"/>
    <property type="match status" value="1"/>
</dbReference>
<keyword evidence="3" id="KW-1185">Reference proteome</keyword>
<dbReference type="Gene3D" id="3.40.50.11090">
    <property type="match status" value="1"/>
</dbReference>
<evidence type="ECO:0000259" key="1">
    <source>
        <dbReference type="Pfam" id="PF00534"/>
    </source>
</evidence>
<gene>
    <name evidence="2" type="ORF">H7B67_16210</name>
</gene>
<reference evidence="2 3" key="1">
    <citation type="submission" date="2020-08" db="EMBL/GenBank/DDBJ databases">
        <title>Cohnella phylogeny.</title>
        <authorList>
            <person name="Dunlap C."/>
        </authorList>
    </citation>
    <scope>NUCLEOTIDE SEQUENCE [LARGE SCALE GENOMIC DNA]</scope>
    <source>
        <strain evidence="2 3">DSM 25241</strain>
    </source>
</reference>